<dbReference type="RefSeq" id="WP_192030124.1">
    <property type="nucleotide sequence ID" value="NZ_JACYTR010000028.1"/>
</dbReference>
<organism evidence="1 2">
    <name type="scientific">Pseudomarimonas arenosa</name>
    <dbReference type="NCBI Taxonomy" id="2774145"/>
    <lineage>
        <taxon>Bacteria</taxon>
        <taxon>Pseudomonadati</taxon>
        <taxon>Pseudomonadota</taxon>
        <taxon>Gammaproteobacteria</taxon>
        <taxon>Lysobacterales</taxon>
        <taxon>Lysobacteraceae</taxon>
        <taxon>Pseudomarimonas</taxon>
    </lineage>
</organism>
<sequence>MNILFNFKLREFAAVSRLLKYSFQQPDLRATDGARGNRTRKWLISGMGGAALPRPLALKTSRMEYFSNLLDRRRGLAGAAQRVLDALVSCRRNTFRKARDLLQD</sequence>
<evidence type="ECO:0000313" key="1">
    <source>
        <dbReference type="EMBL" id="MBD8526704.1"/>
    </source>
</evidence>
<reference evidence="1 2" key="1">
    <citation type="submission" date="2020-09" db="EMBL/GenBank/DDBJ databases">
        <title>Pseudoxanthomonas sp. CAU 1598 isolated from sand of Yaerae Beach.</title>
        <authorList>
            <person name="Kim W."/>
        </authorList>
    </citation>
    <scope>NUCLEOTIDE SEQUENCE [LARGE SCALE GENOMIC DNA]</scope>
    <source>
        <strain evidence="1 2">CAU 1598</strain>
    </source>
</reference>
<dbReference type="AlphaFoldDB" id="A0AAW3ZNE7"/>
<protein>
    <submittedName>
        <fullName evidence="1">Uncharacterized protein</fullName>
    </submittedName>
</protein>
<gene>
    <name evidence="1" type="ORF">IFO71_13250</name>
</gene>
<comment type="caution">
    <text evidence="1">The sequence shown here is derived from an EMBL/GenBank/DDBJ whole genome shotgun (WGS) entry which is preliminary data.</text>
</comment>
<proteinExistence type="predicted"/>
<keyword evidence="2" id="KW-1185">Reference proteome</keyword>
<dbReference type="Proteomes" id="UP000613768">
    <property type="component" value="Unassembled WGS sequence"/>
</dbReference>
<dbReference type="EMBL" id="JACYTR010000028">
    <property type="protein sequence ID" value="MBD8526704.1"/>
    <property type="molecule type" value="Genomic_DNA"/>
</dbReference>
<evidence type="ECO:0000313" key="2">
    <source>
        <dbReference type="Proteomes" id="UP000613768"/>
    </source>
</evidence>
<accession>A0AAW3ZNE7</accession>
<name>A0AAW3ZNE7_9GAMM</name>